<name>A0A8X7RGP5_BRACI</name>
<comment type="caution">
    <text evidence="3">The sequence shown here is derived from an EMBL/GenBank/DDBJ whole genome shotgun (WGS) entry which is preliminary data.</text>
</comment>
<dbReference type="InterPro" id="IPR015410">
    <property type="entry name" value="DUF1985"/>
</dbReference>
<sequence>MVVEDVKKSNSFWALFNMRRNRSTPSAEDIRTLCRSPDVCRSWSREDQIRLCYLVILTGGLLALDRREAIPPAKAKLLMDLDIFEQYPWGRVAFVWAYAYIPCLGEEIGRPIRSNGPCLLRFKGKYGKLSLGSILEEAKVTCMSPRSVDEVHPVWEHQDENPEIDNLLELVCQDDSLSTITWQALPEYPLTPIECNKRGRVTSQRKSKKPKKVASDGKENIADGGEKRDDIAKTEEELPFERQGINVGRSAPQTEREDHPDNPEEENA</sequence>
<feature type="region of interest" description="Disordered" evidence="1">
    <location>
        <begin position="199"/>
        <end position="268"/>
    </location>
</feature>
<evidence type="ECO:0000256" key="1">
    <source>
        <dbReference type="SAM" id="MobiDB-lite"/>
    </source>
</evidence>
<organism evidence="3 4">
    <name type="scientific">Brassica carinata</name>
    <name type="common">Ethiopian mustard</name>
    <name type="synonym">Abyssinian cabbage</name>
    <dbReference type="NCBI Taxonomy" id="52824"/>
    <lineage>
        <taxon>Eukaryota</taxon>
        <taxon>Viridiplantae</taxon>
        <taxon>Streptophyta</taxon>
        <taxon>Embryophyta</taxon>
        <taxon>Tracheophyta</taxon>
        <taxon>Spermatophyta</taxon>
        <taxon>Magnoliopsida</taxon>
        <taxon>eudicotyledons</taxon>
        <taxon>Gunneridae</taxon>
        <taxon>Pentapetalae</taxon>
        <taxon>rosids</taxon>
        <taxon>malvids</taxon>
        <taxon>Brassicales</taxon>
        <taxon>Brassicaceae</taxon>
        <taxon>Brassiceae</taxon>
        <taxon>Brassica</taxon>
    </lineage>
</organism>
<gene>
    <name evidence="3" type="ORF">Bca52824_048463</name>
</gene>
<feature type="domain" description="DUF1985" evidence="2">
    <location>
        <begin position="4"/>
        <end position="96"/>
    </location>
</feature>
<feature type="compositionally biased region" description="Basic and acidic residues" evidence="1">
    <location>
        <begin position="213"/>
        <end position="240"/>
    </location>
</feature>
<evidence type="ECO:0000313" key="4">
    <source>
        <dbReference type="Proteomes" id="UP000886595"/>
    </source>
</evidence>
<evidence type="ECO:0000259" key="2">
    <source>
        <dbReference type="Pfam" id="PF09331"/>
    </source>
</evidence>
<dbReference type="EMBL" id="JAAMPC010000010">
    <property type="protein sequence ID" value="KAG2288859.1"/>
    <property type="molecule type" value="Genomic_DNA"/>
</dbReference>
<evidence type="ECO:0000313" key="3">
    <source>
        <dbReference type="EMBL" id="KAG2288859.1"/>
    </source>
</evidence>
<dbReference type="AlphaFoldDB" id="A0A8X7RGP5"/>
<dbReference type="Pfam" id="PF09331">
    <property type="entry name" value="DUF1985"/>
    <property type="match status" value="1"/>
</dbReference>
<proteinExistence type="predicted"/>
<dbReference type="Proteomes" id="UP000886595">
    <property type="component" value="Unassembled WGS sequence"/>
</dbReference>
<accession>A0A8X7RGP5</accession>
<keyword evidence="4" id="KW-1185">Reference proteome</keyword>
<dbReference type="OrthoDB" id="1052998at2759"/>
<reference evidence="3 4" key="1">
    <citation type="submission" date="2020-02" db="EMBL/GenBank/DDBJ databases">
        <authorList>
            <person name="Ma Q."/>
            <person name="Huang Y."/>
            <person name="Song X."/>
            <person name="Pei D."/>
        </authorList>
    </citation>
    <scope>NUCLEOTIDE SEQUENCE [LARGE SCALE GENOMIC DNA]</scope>
    <source>
        <strain evidence="3">Sxm20200214</strain>
        <tissue evidence="3">Leaf</tissue>
    </source>
</reference>
<feature type="compositionally biased region" description="Basic residues" evidence="1">
    <location>
        <begin position="199"/>
        <end position="212"/>
    </location>
</feature>
<protein>
    <recommendedName>
        <fullName evidence="2">DUF1985 domain-containing protein</fullName>
    </recommendedName>
</protein>